<dbReference type="GO" id="GO:0003677">
    <property type="term" value="F:DNA binding"/>
    <property type="evidence" value="ECO:0007669"/>
    <property type="project" value="InterPro"/>
</dbReference>
<proteinExistence type="predicted"/>
<name>A0A853EK90_9ACTO</name>
<dbReference type="SMART" id="SM00530">
    <property type="entry name" value="HTH_XRE"/>
    <property type="match status" value="1"/>
</dbReference>
<organism evidence="3 4">
    <name type="scientific">Actinomyces bowdenii</name>
    <dbReference type="NCBI Taxonomy" id="131109"/>
    <lineage>
        <taxon>Bacteria</taxon>
        <taxon>Bacillati</taxon>
        <taxon>Actinomycetota</taxon>
        <taxon>Actinomycetes</taxon>
        <taxon>Actinomycetales</taxon>
        <taxon>Actinomycetaceae</taxon>
        <taxon>Actinomyces</taxon>
    </lineage>
</organism>
<evidence type="ECO:0000256" key="1">
    <source>
        <dbReference type="SAM" id="MobiDB-lite"/>
    </source>
</evidence>
<dbReference type="AlphaFoldDB" id="A0A853EK90"/>
<dbReference type="Pfam" id="PF01381">
    <property type="entry name" value="HTH_3"/>
    <property type="match status" value="1"/>
</dbReference>
<dbReference type="InterPro" id="IPR010982">
    <property type="entry name" value="Lambda_DNA-bd_dom_sf"/>
</dbReference>
<dbReference type="PROSITE" id="PS50943">
    <property type="entry name" value="HTH_CROC1"/>
    <property type="match status" value="1"/>
</dbReference>
<gene>
    <name evidence="3" type="ORF">HZZ05_01765</name>
</gene>
<dbReference type="Gene3D" id="1.10.260.40">
    <property type="entry name" value="lambda repressor-like DNA-binding domains"/>
    <property type="match status" value="1"/>
</dbReference>
<dbReference type="RefSeq" id="WP_179899625.1">
    <property type="nucleotide sequence ID" value="NZ_JACBXV010000011.1"/>
</dbReference>
<reference evidence="3 4" key="1">
    <citation type="submission" date="2020-07" db="EMBL/GenBank/DDBJ databases">
        <title>MOT database genomes.</title>
        <authorList>
            <person name="Joseph S."/>
            <person name="Aduse-Opoku J."/>
            <person name="Hashim A."/>
            <person name="Wade W."/>
            <person name="Curtis M."/>
        </authorList>
    </citation>
    <scope>NUCLEOTIDE SEQUENCE [LARGE SCALE GENOMIC DNA]</scope>
    <source>
        <strain evidence="3 4">WMus004</strain>
    </source>
</reference>
<dbReference type="Proteomes" id="UP000572528">
    <property type="component" value="Unassembled WGS sequence"/>
</dbReference>
<evidence type="ECO:0000313" key="4">
    <source>
        <dbReference type="Proteomes" id="UP000572528"/>
    </source>
</evidence>
<accession>A0A853EK90</accession>
<dbReference type="EMBL" id="JACBXV010000011">
    <property type="protein sequence ID" value="NYS68266.1"/>
    <property type="molecule type" value="Genomic_DNA"/>
</dbReference>
<sequence>MSMQPDYAFIPQFTISDRLRKAREHARLDQTQLAKRIGISRTSVSSYEAGRIAKPRQIVLNAWALATGVPVQWLETGTVPEGGPNNDGAPAVGAGASEGLLRLDSNQQPSD</sequence>
<evidence type="ECO:0000313" key="3">
    <source>
        <dbReference type="EMBL" id="NYS68266.1"/>
    </source>
</evidence>
<feature type="region of interest" description="Disordered" evidence="1">
    <location>
        <begin position="76"/>
        <end position="111"/>
    </location>
</feature>
<evidence type="ECO:0000259" key="2">
    <source>
        <dbReference type="PROSITE" id="PS50943"/>
    </source>
</evidence>
<feature type="domain" description="HTH cro/C1-type" evidence="2">
    <location>
        <begin position="19"/>
        <end position="74"/>
    </location>
</feature>
<dbReference type="SUPFAM" id="SSF47413">
    <property type="entry name" value="lambda repressor-like DNA-binding domains"/>
    <property type="match status" value="1"/>
</dbReference>
<dbReference type="CDD" id="cd00093">
    <property type="entry name" value="HTH_XRE"/>
    <property type="match status" value="1"/>
</dbReference>
<dbReference type="InterPro" id="IPR001387">
    <property type="entry name" value="Cro/C1-type_HTH"/>
</dbReference>
<protein>
    <submittedName>
        <fullName evidence="3">Helix-turn-helix transcriptional regulator</fullName>
    </submittedName>
</protein>
<comment type="caution">
    <text evidence="3">The sequence shown here is derived from an EMBL/GenBank/DDBJ whole genome shotgun (WGS) entry which is preliminary data.</text>
</comment>